<comment type="similarity">
    <text evidence="1">Belongs to the glycosyl hydrolase 29 family.</text>
</comment>
<reference evidence="8 9" key="1">
    <citation type="submission" date="2018-09" db="EMBL/GenBank/DDBJ databases">
        <title>Arachidicoccus sp. nov., a bacterium isolated from soil.</title>
        <authorList>
            <person name="Weon H.-Y."/>
            <person name="Kwon S.-W."/>
            <person name="Lee S.A."/>
        </authorList>
    </citation>
    <scope>NUCLEOTIDE SEQUENCE [LARGE SCALE GENOMIC DNA]</scope>
    <source>
        <strain evidence="8 9">KIS59-12</strain>
    </source>
</reference>
<keyword evidence="3 6" id="KW-0732">Signal</keyword>
<evidence type="ECO:0000256" key="3">
    <source>
        <dbReference type="ARBA" id="ARBA00022729"/>
    </source>
</evidence>
<dbReference type="GO" id="GO:0005764">
    <property type="term" value="C:lysosome"/>
    <property type="evidence" value="ECO:0007669"/>
    <property type="project" value="TreeGrafter"/>
</dbReference>
<feature type="domain" description="Glycoside hydrolase family 29 N-terminal" evidence="7">
    <location>
        <begin position="71"/>
        <end position="350"/>
    </location>
</feature>
<dbReference type="InterPro" id="IPR000933">
    <property type="entry name" value="Glyco_hydro_29"/>
</dbReference>
<keyword evidence="4" id="KW-0378">Hydrolase</keyword>
<evidence type="ECO:0000313" key="9">
    <source>
        <dbReference type="Proteomes" id="UP000266118"/>
    </source>
</evidence>
<dbReference type="PANTHER" id="PTHR10030">
    <property type="entry name" value="ALPHA-L-FUCOSIDASE"/>
    <property type="match status" value="1"/>
</dbReference>
<dbReference type="EMBL" id="CP032489">
    <property type="protein sequence ID" value="AYD47444.1"/>
    <property type="molecule type" value="Genomic_DNA"/>
</dbReference>
<evidence type="ECO:0000256" key="2">
    <source>
        <dbReference type="ARBA" id="ARBA00012662"/>
    </source>
</evidence>
<evidence type="ECO:0000256" key="5">
    <source>
        <dbReference type="ARBA" id="ARBA00023295"/>
    </source>
</evidence>
<evidence type="ECO:0000259" key="7">
    <source>
        <dbReference type="Pfam" id="PF01120"/>
    </source>
</evidence>
<dbReference type="Proteomes" id="UP000266118">
    <property type="component" value="Chromosome"/>
</dbReference>
<organism evidence="8 9">
    <name type="scientific">Arachidicoccus soli</name>
    <dbReference type="NCBI Taxonomy" id="2341117"/>
    <lineage>
        <taxon>Bacteria</taxon>
        <taxon>Pseudomonadati</taxon>
        <taxon>Bacteroidota</taxon>
        <taxon>Chitinophagia</taxon>
        <taxon>Chitinophagales</taxon>
        <taxon>Chitinophagaceae</taxon>
        <taxon>Arachidicoccus</taxon>
    </lineage>
</organism>
<evidence type="ECO:0000256" key="1">
    <source>
        <dbReference type="ARBA" id="ARBA00007951"/>
    </source>
</evidence>
<feature type="signal peptide" evidence="6">
    <location>
        <begin position="1"/>
        <end position="22"/>
    </location>
</feature>
<dbReference type="Gene3D" id="3.20.20.80">
    <property type="entry name" value="Glycosidases"/>
    <property type="match status" value="1"/>
</dbReference>
<evidence type="ECO:0000256" key="4">
    <source>
        <dbReference type="ARBA" id="ARBA00022801"/>
    </source>
</evidence>
<feature type="chain" id="PRO_5017427582" description="alpha-L-fucosidase" evidence="6">
    <location>
        <begin position="23"/>
        <end position="459"/>
    </location>
</feature>
<dbReference type="SUPFAM" id="SSF51445">
    <property type="entry name" value="(Trans)glycosidases"/>
    <property type="match status" value="1"/>
</dbReference>
<dbReference type="GO" id="GO:0006004">
    <property type="term" value="P:fucose metabolic process"/>
    <property type="evidence" value="ECO:0007669"/>
    <property type="project" value="TreeGrafter"/>
</dbReference>
<dbReference type="InterPro" id="IPR057739">
    <property type="entry name" value="Glyco_hydro_29_N"/>
</dbReference>
<proteinExistence type="inferred from homology"/>
<dbReference type="PANTHER" id="PTHR10030:SF37">
    <property type="entry name" value="ALPHA-L-FUCOSIDASE-RELATED"/>
    <property type="match status" value="1"/>
</dbReference>
<dbReference type="GO" id="GO:0004560">
    <property type="term" value="F:alpha-L-fucosidase activity"/>
    <property type="evidence" value="ECO:0007669"/>
    <property type="project" value="InterPro"/>
</dbReference>
<dbReference type="InterPro" id="IPR017853">
    <property type="entry name" value="GH"/>
</dbReference>
<accession>A0A386HQB0</accession>
<name>A0A386HQB0_9BACT</name>
<dbReference type="SMART" id="SM00812">
    <property type="entry name" value="Alpha_L_fucos"/>
    <property type="match status" value="1"/>
</dbReference>
<dbReference type="Gene3D" id="2.60.120.260">
    <property type="entry name" value="Galactose-binding domain-like"/>
    <property type="match status" value="1"/>
</dbReference>
<gene>
    <name evidence="8" type="ORF">D6B99_07390</name>
</gene>
<dbReference type="Pfam" id="PF01120">
    <property type="entry name" value="Alpha_L_fucos"/>
    <property type="match status" value="1"/>
</dbReference>
<dbReference type="AlphaFoldDB" id="A0A386HQB0"/>
<dbReference type="RefSeq" id="WP_119986573.1">
    <property type="nucleotide sequence ID" value="NZ_CP032489.1"/>
</dbReference>
<keyword evidence="9" id="KW-1185">Reference proteome</keyword>
<dbReference type="OrthoDB" id="9794572at2"/>
<dbReference type="GO" id="GO:0016139">
    <property type="term" value="P:glycoside catabolic process"/>
    <property type="evidence" value="ECO:0007669"/>
    <property type="project" value="TreeGrafter"/>
</dbReference>
<dbReference type="KEGG" id="ark:D6B99_07390"/>
<evidence type="ECO:0000256" key="6">
    <source>
        <dbReference type="SAM" id="SignalP"/>
    </source>
</evidence>
<dbReference type="EC" id="3.2.1.51" evidence="2"/>
<sequence length="459" mass="51305">MRRIIWSAMVAALSTIITPSCSGQSIKNIVLPTPQQKDWANAEIGVIIHLDMSTFAPETYHDGQKETLPPLSVFHPSKLNTDQWIAAAKSAGAKYAILVAKHETGFSLWPTKANNYTISHTQWEDGHGDVVADFIKSCKKYGLRPGIYYSVNSSTLYEARNDMPAPARKAYNKIVLQQLVELWTNYGKLFEIWFDGGVLPTSKGGISEQIAALIKKDQPQAILFQGPSSCKNLIRWVGNENGDAPYPMWSRADTTTSSKGIVEIKGLNGNPDGRIWCPAESDFPSRKKSAWEGGWFWRANREEDVLPLSGLVKRYYTTVGRNTNMLIGMAIDTSGQFPKKETEIFGEFGKEIKKRFGKSLAETKGNGNELILKLSNNPVKVNTINIMENIAKGENIRKYSLEAWVNNSWKPICNGSSVGHKRIQKFSSITTEKLRLKILESTGTPEIIRFDAYYIEDAN</sequence>
<keyword evidence="5" id="KW-0326">Glycosidase</keyword>
<protein>
    <recommendedName>
        <fullName evidence="2">alpha-L-fucosidase</fullName>
        <ecNumber evidence="2">3.2.1.51</ecNumber>
    </recommendedName>
</protein>
<evidence type="ECO:0000313" key="8">
    <source>
        <dbReference type="EMBL" id="AYD47444.1"/>
    </source>
</evidence>